<keyword evidence="5" id="KW-0732">Signal</keyword>
<accession>A0A2T5BXG1</accession>
<dbReference type="Pfam" id="PF00593">
    <property type="entry name" value="TonB_dep_Rec_b-barrel"/>
    <property type="match status" value="1"/>
</dbReference>
<dbReference type="Gene3D" id="2.170.130.10">
    <property type="entry name" value="TonB-dependent receptor, plug domain"/>
    <property type="match status" value="1"/>
</dbReference>
<keyword evidence="6 11" id="KW-0798">TonB box</keyword>
<evidence type="ECO:0000259" key="13">
    <source>
        <dbReference type="Pfam" id="PF07715"/>
    </source>
</evidence>
<keyword evidence="7 10" id="KW-0472">Membrane</keyword>
<keyword evidence="3 10" id="KW-1134">Transmembrane beta strand</keyword>
<dbReference type="PANTHER" id="PTHR30069:SF29">
    <property type="entry name" value="HEMOGLOBIN AND HEMOGLOBIN-HAPTOGLOBIN-BINDING PROTEIN 1-RELATED"/>
    <property type="match status" value="1"/>
</dbReference>
<keyword evidence="9 10" id="KW-0998">Cell outer membrane</keyword>
<evidence type="ECO:0000256" key="2">
    <source>
        <dbReference type="ARBA" id="ARBA00022448"/>
    </source>
</evidence>
<dbReference type="AlphaFoldDB" id="A0A2T5BXG1"/>
<evidence type="ECO:0000256" key="3">
    <source>
        <dbReference type="ARBA" id="ARBA00022452"/>
    </source>
</evidence>
<name>A0A2T5BXG1_9BACT</name>
<dbReference type="Proteomes" id="UP000243525">
    <property type="component" value="Unassembled WGS sequence"/>
</dbReference>
<dbReference type="PANTHER" id="PTHR30069">
    <property type="entry name" value="TONB-DEPENDENT OUTER MEMBRANE RECEPTOR"/>
    <property type="match status" value="1"/>
</dbReference>
<evidence type="ECO:0000256" key="6">
    <source>
        <dbReference type="ARBA" id="ARBA00023077"/>
    </source>
</evidence>
<dbReference type="InterPro" id="IPR037066">
    <property type="entry name" value="Plug_dom_sf"/>
</dbReference>
<evidence type="ECO:0000256" key="9">
    <source>
        <dbReference type="ARBA" id="ARBA00023237"/>
    </source>
</evidence>
<evidence type="ECO:0000313" key="15">
    <source>
        <dbReference type="Proteomes" id="UP000243525"/>
    </source>
</evidence>
<keyword evidence="4 10" id="KW-0812">Transmembrane</keyword>
<evidence type="ECO:0000256" key="7">
    <source>
        <dbReference type="ARBA" id="ARBA00023136"/>
    </source>
</evidence>
<protein>
    <submittedName>
        <fullName evidence="14">Hemoglobin/transferrin/lactoferrin receptor protein/vitamin B12 transporter</fullName>
    </submittedName>
</protein>
<dbReference type="EMBL" id="QAAD01000029">
    <property type="protein sequence ID" value="PTN04796.1"/>
    <property type="molecule type" value="Genomic_DNA"/>
</dbReference>
<dbReference type="Gene3D" id="2.40.170.20">
    <property type="entry name" value="TonB-dependent receptor, beta-barrel domain"/>
    <property type="match status" value="1"/>
</dbReference>
<proteinExistence type="inferred from homology"/>
<dbReference type="InterPro" id="IPR036942">
    <property type="entry name" value="Beta-barrel_TonB_sf"/>
</dbReference>
<dbReference type="InterPro" id="IPR039426">
    <property type="entry name" value="TonB-dep_rcpt-like"/>
</dbReference>
<dbReference type="PROSITE" id="PS52016">
    <property type="entry name" value="TONB_DEPENDENT_REC_3"/>
    <property type="match status" value="1"/>
</dbReference>
<reference evidence="14 15" key="1">
    <citation type="submission" date="2018-04" db="EMBL/GenBank/DDBJ databases">
        <title>Genomic Encyclopedia of Archaeal and Bacterial Type Strains, Phase II (KMG-II): from individual species to whole genera.</title>
        <authorList>
            <person name="Goeker M."/>
        </authorList>
    </citation>
    <scope>NUCLEOTIDE SEQUENCE [LARGE SCALE GENOMIC DNA]</scope>
    <source>
        <strain evidence="14 15">DSM 28823</strain>
    </source>
</reference>
<dbReference type="GO" id="GO:0009279">
    <property type="term" value="C:cell outer membrane"/>
    <property type="evidence" value="ECO:0007669"/>
    <property type="project" value="UniProtKB-SubCell"/>
</dbReference>
<comment type="subcellular location">
    <subcellularLocation>
        <location evidence="1 10">Cell outer membrane</location>
        <topology evidence="1 10">Multi-pass membrane protein</topology>
    </subcellularLocation>
</comment>
<gene>
    <name evidence="14" type="ORF">C8N47_12916</name>
</gene>
<evidence type="ECO:0000256" key="4">
    <source>
        <dbReference type="ARBA" id="ARBA00022692"/>
    </source>
</evidence>
<organism evidence="14 15">
    <name type="scientific">Mangrovibacterium marinum</name>
    <dbReference type="NCBI Taxonomy" id="1639118"/>
    <lineage>
        <taxon>Bacteria</taxon>
        <taxon>Pseudomonadati</taxon>
        <taxon>Bacteroidota</taxon>
        <taxon>Bacteroidia</taxon>
        <taxon>Marinilabiliales</taxon>
        <taxon>Prolixibacteraceae</taxon>
        <taxon>Mangrovibacterium</taxon>
    </lineage>
</organism>
<dbReference type="GO" id="GO:0015344">
    <property type="term" value="F:siderophore uptake transmembrane transporter activity"/>
    <property type="evidence" value="ECO:0007669"/>
    <property type="project" value="TreeGrafter"/>
</dbReference>
<dbReference type="GO" id="GO:0044718">
    <property type="term" value="P:siderophore transmembrane transport"/>
    <property type="evidence" value="ECO:0007669"/>
    <property type="project" value="TreeGrafter"/>
</dbReference>
<keyword evidence="2 10" id="KW-0813">Transport</keyword>
<dbReference type="CDD" id="cd01347">
    <property type="entry name" value="ligand_gated_channel"/>
    <property type="match status" value="1"/>
</dbReference>
<evidence type="ECO:0000256" key="11">
    <source>
        <dbReference type="RuleBase" id="RU003357"/>
    </source>
</evidence>
<dbReference type="SUPFAM" id="SSF56935">
    <property type="entry name" value="Porins"/>
    <property type="match status" value="1"/>
</dbReference>
<dbReference type="Pfam" id="PF07715">
    <property type="entry name" value="Plug"/>
    <property type="match status" value="1"/>
</dbReference>
<keyword evidence="8 14" id="KW-0675">Receptor</keyword>
<sequence>MRLVLASAAFWAFNHVNAEVIDTLNVDEVVVKASILDVKLKNIPQKIEIIGEDEIKTGNQQSLVEVLKQYSNIDLIQYPGVNATISMRGFSPSAVSRSYTLILIDGKPAGTTNLAAVNLNNVERVEIVKGPYSAIYGSDAMAGVVNIITKQGQGDWTGNASVGYGSFETQTADVFVTGALTEGINFNAGFSHKKSGKDYKIGDHNFLHLSESDQLLLDKNSYGDRMENSQYELNAVNAGVNGKFGEKWSANVNAAYTYGNKIGSPGNYWGSYGQAMKDVRRLNLYTDVAYKTGKSSFLLSPYFTQEKDPNYSDNTSEGFISFESRVREYGFQFQDMMTFGRFKATAGVDYKTYDYHSERYSDATTPAAPYKPDNRNLNTAVFGQLTYSKGILDWNFGLRYDHFKYELDANEDLNSVKADENYNTVNPNLGLQLHLAENLRFHASAGSAFFVPDAYKVAGQYEVSEYFPDWDYTWVASYVGNPDLKPEKSKTVDFGFKYNALKQAFNIDLTYFTTYHKDKIAETTLESGETTYMNADKARMSGLELMSSVDFGKLADQNYKLELYSNWTFMFKSELQIEDNGNTLKKDMQYVSKTTGSFGLFYDSYKGLISRLNARFLGSRLESDRFAVLRPAYSADNYYTRKDYEASDKIIHHPSYLIFDYTLGYNFKNGFNVQGSVLNLLDENYTEKDGYNMPGRSFSVKLGYAF</sequence>
<evidence type="ECO:0000259" key="12">
    <source>
        <dbReference type="Pfam" id="PF00593"/>
    </source>
</evidence>
<dbReference type="RefSeq" id="WP_170111436.1">
    <property type="nucleotide sequence ID" value="NZ_QAAD01000029.1"/>
</dbReference>
<feature type="domain" description="TonB-dependent receptor plug" evidence="13">
    <location>
        <begin position="40"/>
        <end position="144"/>
    </location>
</feature>
<feature type="domain" description="TonB-dependent receptor-like beta-barrel" evidence="12">
    <location>
        <begin position="207"/>
        <end position="680"/>
    </location>
</feature>
<comment type="similarity">
    <text evidence="10 11">Belongs to the TonB-dependent receptor family.</text>
</comment>
<keyword evidence="15" id="KW-1185">Reference proteome</keyword>
<evidence type="ECO:0000256" key="8">
    <source>
        <dbReference type="ARBA" id="ARBA00023170"/>
    </source>
</evidence>
<evidence type="ECO:0000313" key="14">
    <source>
        <dbReference type="EMBL" id="PTN04796.1"/>
    </source>
</evidence>
<evidence type="ECO:0000256" key="5">
    <source>
        <dbReference type="ARBA" id="ARBA00022729"/>
    </source>
</evidence>
<evidence type="ECO:0000256" key="10">
    <source>
        <dbReference type="PROSITE-ProRule" id="PRU01360"/>
    </source>
</evidence>
<comment type="caution">
    <text evidence="14">The sequence shown here is derived from an EMBL/GenBank/DDBJ whole genome shotgun (WGS) entry which is preliminary data.</text>
</comment>
<evidence type="ECO:0000256" key="1">
    <source>
        <dbReference type="ARBA" id="ARBA00004571"/>
    </source>
</evidence>
<dbReference type="InterPro" id="IPR000531">
    <property type="entry name" value="Beta-barrel_TonB"/>
</dbReference>
<dbReference type="InterPro" id="IPR012910">
    <property type="entry name" value="Plug_dom"/>
</dbReference>